<dbReference type="SMART" id="SM00059">
    <property type="entry name" value="FN2"/>
    <property type="match status" value="1"/>
</dbReference>
<keyword evidence="5" id="KW-0378">Hydrolase</keyword>
<dbReference type="SUPFAM" id="SSF57440">
    <property type="entry name" value="Kringle-like"/>
    <property type="match status" value="1"/>
</dbReference>
<dbReference type="EMBL" id="HG994588">
    <property type="protein sequence ID" value="CAF3035745.1"/>
    <property type="molecule type" value="Genomic_DNA"/>
</dbReference>
<feature type="disulfide bond" evidence="4">
    <location>
        <begin position="511"/>
        <end position="538"/>
    </location>
</feature>
<dbReference type="PROSITE" id="PS51092">
    <property type="entry name" value="FN2_2"/>
    <property type="match status" value="1"/>
</dbReference>
<dbReference type="Gene3D" id="3.90.70.10">
    <property type="entry name" value="Cysteine proteinases"/>
    <property type="match status" value="1"/>
</dbReference>
<evidence type="ECO:0000256" key="4">
    <source>
        <dbReference type="PROSITE-ProRule" id="PRU00479"/>
    </source>
</evidence>
<evidence type="ECO:0000256" key="2">
    <source>
        <dbReference type="ARBA" id="ARBA00022737"/>
    </source>
</evidence>
<dbReference type="PROSITE" id="PS00639">
    <property type="entry name" value="THIOL_PROTEASE_HIS"/>
    <property type="match status" value="1"/>
</dbReference>
<dbReference type="SMART" id="SM00645">
    <property type="entry name" value="Pept_C1"/>
    <property type="match status" value="1"/>
</dbReference>
<dbReference type="SUPFAM" id="SSF54001">
    <property type="entry name" value="Cysteine proteinases"/>
    <property type="match status" value="1"/>
</dbReference>
<evidence type="ECO:0000256" key="3">
    <source>
        <dbReference type="ARBA" id="ARBA00023157"/>
    </source>
</evidence>
<dbReference type="InterPro" id="IPR039417">
    <property type="entry name" value="Peptidase_C1A_papain-like"/>
</dbReference>
<evidence type="ECO:0000256" key="1">
    <source>
        <dbReference type="ARBA" id="ARBA00008455"/>
    </source>
</evidence>
<dbReference type="InterPro" id="IPR013128">
    <property type="entry name" value="Peptidase_C1A"/>
</dbReference>
<dbReference type="OrthoDB" id="10253408at2759"/>
<keyword evidence="2" id="KW-0677">Repeat</keyword>
<evidence type="ECO:0000313" key="5">
    <source>
        <dbReference type="EMBL" id="CAF3035745.1"/>
    </source>
</evidence>
<dbReference type="InterPro" id="IPR025660">
    <property type="entry name" value="Pept_his_AS"/>
</dbReference>
<proteinExistence type="inferred from homology"/>
<dbReference type="PROSITE" id="PS00640">
    <property type="entry name" value="THIOL_PROTEASE_ASN"/>
    <property type="match status" value="1"/>
</dbReference>
<dbReference type="InterPro" id="IPR013806">
    <property type="entry name" value="Kringle-like"/>
</dbReference>
<dbReference type="Gene3D" id="2.10.10.10">
    <property type="entry name" value="Fibronectin, type II, collagen-binding"/>
    <property type="match status" value="2"/>
</dbReference>
<dbReference type="PRINTS" id="PR00705">
    <property type="entry name" value="PAPAIN"/>
</dbReference>
<dbReference type="AlphaFoldDB" id="A0A7R8HE43"/>
<reference evidence="5" key="1">
    <citation type="submission" date="2021-02" db="EMBL/GenBank/DDBJ databases">
        <authorList>
            <person name="Bekaert M."/>
        </authorList>
    </citation>
    <scope>NUCLEOTIDE SEQUENCE</scope>
    <source>
        <strain evidence="5">IoA-00</strain>
    </source>
</reference>
<organism evidence="5 6">
    <name type="scientific">Lepeophtheirus salmonis</name>
    <name type="common">Salmon louse</name>
    <name type="synonym">Caligus salmonis</name>
    <dbReference type="NCBI Taxonomy" id="72036"/>
    <lineage>
        <taxon>Eukaryota</taxon>
        <taxon>Metazoa</taxon>
        <taxon>Ecdysozoa</taxon>
        <taxon>Arthropoda</taxon>
        <taxon>Crustacea</taxon>
        <taxon>Multicrustacea</taxon>
        <taxon>Hexanauplia</taxon>
        <taxon>Copepoda</taxon>
        <taxon>Siphonostomatoida</taxon>
        <taxon>Caligidae</taxon>
        <taxon>Lepeophtheirus</taxon>
    </lineage>
</organism>
<name>A0A7R8HE43_LEPSM</name>
<dbReference type="PANTHER" id="PTHR12411">
    <property type="entry name" value="CYSTEINE PROTEASE FAMILY C1-RELATED"/>
    <property type="match status" value="1"/>
</dbReference>
<gene>
    <name evidence="5" type="ORF">LSAA_14692</name>
</gene>
<sequence>MICSSDGIILLCFFLTRLKAQNVSSIPNETQAFNEFHNAKPNTTYKMGVNQFTDVIFPFRKENSSFQYPTVTQRSFTLQLPMNTSLLQTLSKEVDWRNSSAIGEVRAQMFCGSCWAFALAQTIASYIYLKSMMLPILSVQHLTSCASNPYNCGGSGGCDGSINVLGYAYISLYGLALEKDYPYISGDTENSEECTFRNNKTQTLARISGYEILPSNDMLAVLQHLDRVGPLTASVDSSAFYLYKSGIHEGCDFTKTIIIDHEVQLVGYGNDSELGPYWLIRNSWGKNWGEEGYIRLKRYSYVKCGYDFLPSLGTGCPMDLPQYVCGNCDIDMEIQLLEFKLYILIEFIDLTEFYNATLKMLMRTTANTYVGDKKYPTSFIRETFVSSHYGNYFFEKLIQSALVTLVILVRSEWKIMEYERLKNCEDCLIRECLSPFTHSCSTSIFYKGDTFWPFQDNAFCRKKGTQYIGTSCSCKSSQRVLKTPTVACDKTTEGIPCKFPFKYKGVTYSSCANVAHTTVWCATSYYKGGNIAHSWGNCDPTCQNQANIETPRVCKTQKGTNCRIPFKYYGRTFNGCTKYKNGNYYCLEENSGAIEICNDDCQKTNSKWT</sequence>
<dbReference type="EC" id="3.4.22.15" evidence="5"/>
<dbReference type="GO" id="GO:0006508">
    <property type="term" value="P:proteolysis"/>
    <property type="evidence" value="ECO:0007669"/>
    <property type="project" value="InterPro"/>
</dbReference>
<dbReference type="InterPro" id="IPR000562">
    <property type="entry name" value="FN_type2_dom"/>
</dbReference>
<protein>
    <submittedName>
        <fullName evidence="5">CTSL</fullName>
        <ecNumber evidence="5">3.4.22.15</ecNumber>
    </submittedName>
</protein>
<accession>A0A7R8HE43</accession>
<dbReference type="GO" id="GO:0004197">
    <property type="term" value="F:cysteine-type endopeptidase activity"/>
    <property type="evidence" value="ECO:0007669"/>
    <property type="project" value="UniProtKB-EC"/>
</dbReference>
<dbReference type="InterPro" id="IPR025661">
    <property type="entry name" value="Pept_asp_AS"/>
</dbReference>
<dbReference type="Pfam" id="PF00040">
    <property type="entry name" value="fn2"/>
    <property type="match status" value="1"/>
</dbReference>
<dbReference type="InterPro" id="IPR036943">
    <property type="entry name" value="FN_type2_sf"/>
</dbReference>
<dbReference type="InterPro" id="IPR038765">
    <property type="entry name" value="Papain-like_cys_pep_sf"/>
</dbReference>
<comment type="similarity">
    <text evidence="1">Belongs to the peptidase C1 family.</text>
</comment>
<comment type="caution">
    <text evidence="4">Lacks conserved residue(s) required for the propagation of feature annotation.</text>
</comment>
<evidence type="ECO:0000313" key="6">
    <source>
        <dbReference type="Proteomes" id="UP000675881"/>
    </source>
</evidence>
<dbReference type="Pfam" id="PF00112">
    <property type="entry name" value="Peptidase_C1"/>
    <property type="match status" value="1"/>
</dbReference>
<dbReference type="CDD" id="cd02248">
    <property type="entry name" value="Peptidase_C1A"/>
    <property type="match status" value="1"/>
</dbReference>
<keyword evidence="3 4" id="KW-1015">Disulfide bond</keyword>
<keyword evidence="6" id="KW-1185">Reference proteome</keyword>
<dbReference type="InterPro" id="IPR000668">
    <property type="entry name" value="Peptidase_C1A_C"/>
</dbReference>
<dbReference type="Proteomes" id="UP000675881">
    <property type="component" value="Chromosome 9"/>
</dbReference>